<reference evidence="2" key="1">
    <citation type="journal article" date="1997" name="Nucleic Acids Res.">
        <title>tRNAscan-SE: a program for improved detection of transfer RNA genes in genomic sequence.</title>
        <authorList>
            <person name="Lowe T.M."/>
            <person name="Eddy S.R."/>
        </authorList>
    </citation>
    <scope>NUCLEOTIDE SEQUENCE [LARGE SCALE GENOMIC DNA]</scope>
</reference>
<reference evidence="2" key="2">
    <citation type="journal article" date="2016" name="G3 (Bethesda)">
        <title>Genome Evolution in Three Species of Cactophilic Drosophila.</title>
        <authorList>
            <person name="Sanchez-Flores A."/>
            <person name="Penazola F."/>
            <person name="Carpinteyro-Ponce J."/>
            <person name="Nazario-Yepiz N."/>
            <person name="Abreu-Goodger C."/>
            <person name="Machado C.A."/>
            <person name="Markow T.A."/>
        </authorList>
    </citation>
    <scope>NUCLEOTIDE SEQUENCE [LARGE SCALE GENOMIC DNA]</scope>
</reference>
<dbReference type="SUPFAM" id="SSF48097">
    <property type="entry name" value="Regulator of G-protein signaling, RGS"/>
    <property type="match status" value="1"/>
</dbReference>
<evidence type="ECO:0000313" key="3">
    <source>
        <dbReference type="RefSeq" id="XP_017867178.1"/>
    </source>
</evidence>
<gene>
    <name evidence="3" type="primary">LOC108616477</name>
</gene>
<dbReference type="PROSITE" id="PS50132">
    <property type="entry name" value="RGS"/>
    <property type="match status" value="1"/>
</dbReference>
<evidence type="ECO:0000313" key="2">
    <source>
        <dbReference type="Proteomes" id="UP000694904"/>
    </source>
</evidence>
<dbReference type="PANTHER" id="PTHR10845">
    <property type="entry name" value="REGULATOR OF G PROTEIN SIGNALING"/>
    <property type="match status" value="1"/>
</dbReference>
<evidence type="ECO:0000259" key="1">
    <source>
        <dbReference type="PROSITE" id="PS50132"/>
    </source>
</evidence>
<dbReference type="PANTHER" id="PTHR10845:SF192">
    <property type="entry name" value="DOUBLE HIT, ISOFORM B"/>
    <property type="match status" value="1"/>
</dbReference>
<name>A0ABM1PIZ2_DROAR</name>
<proteinExistence type="predicted"/>
<protein>
    <submittedName>
        <fullName evidence="3">Regulator of G-protein signaling 17 isoform X2</fullName>
    </submittedName>
</protein>
<keyword evidence="2" id="KW-1185">Reference proteome</keyword>
<reference evidence="3" key="3">
    <citation type="submission" date="2025-08" db="UniProtKB">
        <authorList>
            <consortium name="RefSeq"/>
        </authorList>
    </citation>
    <scope>IDENTIFICATION</scope>
    <source>
        <tissue evidence="3">Whole organism</tissue>
    </source>
</reference>
<dbReference type="SMART" id="SM00315">
    <property type="entry name" value="RGS"/>
    <property type="match status" value="1"/>
</dbReference>
<dbReference type="InterPro" id="IPR044926">
    <property type="entry name" value="RGS_subdomain_2"/>
</dbReference>
<dbReference type="Proteomes" id="UP000694904">
    <property type="component" value="Chromosome 5"/>
</dbReference>
<dbReference type="Gene3D" id="1.10.167.10">
    <property type="entry name" value="Regulator of G-protein Signalling 4, domain 2"/>
    <property type="match status" value="1"/>
</dbReference>
<dbReference type="PRINTS" id="PR01301">
    <property type="entry name" value="RGSPROTEIN"/>
</dbReference>
<dbReference type="Pfam" id="PF00615">
    <property type="entry name" value="RGS"/>
    <property type="match status" value="1"/>
</dbReference>
<dbReference type="InterPro" id="IPR036305">
    <property type="entry name" value="RGS_sf"/>
</dbReference>
<dbReference type="GeneID" id="108616477"/>
<dbReference type="RefSeq" id="XP_017867178.1">
    <property type="nucleotide sequence ID" value="XM_018011689.1"/>
</dbReference>
<feature type="domain" description="RGS" evidence="1">
    <location>
        <begin position="144"/>
        <end position="260"/>
    </location>
</feature>
<organism evidence="2 3">
    <name type="scientific">Drosophila arizonae</name>
    <name type="common">Fruit fly</name>
    <dbReference type="NCBI Taxonomy" id="7263"/>
    <lineage>
        <taxon>Eukaryota</taxon>
        <taxon>Metazoa</taxon>
        <taxon>Ecdysozoa</taxon>
        <taxon>Arthropoda</taxon>
        <taxon>Hexapoda</taxon>
        <taxon>Insecta</taxon>
        <taxon>Pterygota</taxon>
        <taxon>Neoptera</taxon>
        <taxon>Endopterygota</taxon>
        <taxon>Diptera</taxon>
        <taxon>Brachycera</taxon>
        <taxon>Muscomorpha</taxon>
        <taxon>Ephydroidea</taxon>
        <taxon>Drosophilidae</taxon>
        <taxon>Drosophila</taxon>
    </lineage>
</organism>
<dbReference type="CDD" id="cd08718">
    <property type="entry name" value="RGS_RZ-like"/>
    <property type="match status" value="1"/>
</dbReference>
<sequence>MSCTVSEMPSGCRLRGMNASSQSAAAAAAAAAANNGNGNGSKESVGVGAGSTAAGGNGGTTGTSTTLQGSVSATSNVLQESNAPLQRPQTQKPCCFCWCCCCSCSCLAIKNADENAPTKRDLVSAEFLDGDQPTLEEIRSWGKSFDKLMTNSNGRKVFRDFLRSEFSEENILFWLACEDLKKENSPEVVEEKARLIYEDYISILSPREVSLDSRVREIVNRNMIEPTTRTFDEAQIQIYTLMHRDSYPRFLNSQKYKTLAQLQDNSNAGSKADSPT</sequence>
<dbReference type="InterPro" id="IPR016137">
    <property type="entry name" value="RGS"/>
</dbReference>
<accession>A0ABM1PIZ2</accession>